<dbReference type="PANTHER" id="PTHR44889:SF1">
    <property type="entry name" value="INACTIVE HYDROXYSTEROID DEHYDROGENASE-LIKE PROTEIN 1"/>
    <property type="match status" value="1"/>
</dbReference>
<dbReference type="PROSITE" id="PS00061">
    <property type="entry name" value="ADH_SHORT"/>
    <property type="match status" value="1"/>
</dbReference>
<dbReference type="SUPFAM" id="SSF51735">
    <property type="entry name" value="NAD(P)-binding Rossmann-fold domains"/>
    <property type="match status" value="1"/>
</dbReference>
<dbReference type="Pfam" id="PF00106">
    <property type="entry name" value="adh_short"/>
    <property type="match status" value="1"/>
</dbReference>
<keyword evidence="4" id="KW-0496">Mitochondrion</keyword>
<dbReference type="FunFam" id="3.40.50.720:FF:000137">
    <property type="entry name" value="Hydroxysteroid (17-beta) dehydrogenase 3"/>
    <property type="match status" value="1"/>
</dbReference>
<keyword evidence="2" id="KW-0521">NADP</keyword>
<protein>
    <submittedName>
        <fullName evidence="8">Inactive hydroxysteroid dehydrogenase-like protein 1</fullName>
    </submittedName>
</protein>
<dbReference type="VEuPathDB" id="VectorBase:MDOA000116"/>
<dbReference type="PIRSF" id="PIRSF000126">
    <property type="entry name" value="11-beta-HSD1"/>
    <property type="match status" value="1"/>
</dbReference>
<comment type="subcellular location">
    <subcellularLocation>
        <location evidence="1">Mitochondrion</location>
    </subcellularLocation>
</comment>
<comment type="similarity">
    <text evidence="5">Belongs to the short-chain dehydrogenases/reductases (SDR) family. 17-beta-HSD 3 subfamily.</text>
</comment>
<dbReference type="PRINTS" id="PR00081">
    <property type="entry name" value="GDHRDH"/>
</dbReference>
<evidence type="ECO:0000256" key="4">
    <source>
        <dbReference type="ARBA" id="ARBA00023128"/>
    </source>
</evidence>
<name>A0A1I8M0U9_MUSDO</name>
<dbReference type="InterPro" id="IPR052149">
    <property type="entry name" value="17-beta-HSD3-like"/>
</dbReference>
<dbReference type="STRING" id="7370.A0A1I8M0U9"/>
<evidence type="ECO:0000256" key="5">
    <source>
        <dbReference type="ARBA" id="ARBA00038261"/>
    </source>
</evidence>
<dbReference type="CDD" id="cd05356">
    <property type="entry name" value="17beta-HSD1_like_SDR_c"/>
    <property type="match status" value="1"/>
</dbReference>
<dbReference type="RefSeq" id="XP_005182155.2">
    <property type="nucleotide sequence ID" value="XM_005182098.3"/>
</dbReference>
<evidence type="ECO:0000313" key="7">
    <source>
        <dbReference type="Proteomes" id="UP001652621"/>
    </source>
</evidence>
<dbReference type="OrthoDB" id="5545019at2759"/>
<keyword evidence="7" id="KW-1185">Reference proteome</keyword>
<dbReference type="AlphaFoldDB" id="A0A1I8M0U9"/>
<evidence type="ECO:0000313" key="6">
    <source>
        <dbReference type="EnsemblMetazoa" id="MDOA000116-PA"/>
    </source>
</evidence>
<reference evidence="8" key="2">
    <citation type="submission" date="2025-04" db="UniProtKB">
        <authorList>
            <consortium name="RefSeq"/>
        </authorList>
    </citation>
    <scope>IDENTIFICATION</scope>
    <source>
        <strain evidence="8">Aabys</strain>
    </source>
</reference>
<evidence type="ECO:0000256" key="3">
    <source>
        <dbReference type="ARBA" id="ARBA00023002"/>
    </source>
</evidence>
<dbReference type="GO" id="GO:0016491">
    <property type="term" value="F:oxidoreductase activity"/>
    <property type="evidence" value="ECO:0007669"/>
    <property type="project" value="UniProtKB-KW"/>
</dbReference>
<dbReference type="Gene3D" id="3.40.50.720">
    <property type="entry name" value="NAD(P)-binding Rossmann-like Domain"/>
    <property type="match status" value="1"/>
</dbReference>
<dbReference type="Proteomes" id="UP001652621">
    <property type="component" value="Unplaced"/>
</dbReference>
<dbReference type="InterPro" id="IPR020904">
    <property type="entry name" value="Sc_DH/Rdtase_CS"/>
</dbReference>
<dbReference type="PRINTS" id="PR00080">
    <property type="entry name" value="SDRFAMILY"/>
</dbReference>
<evidence type="ECO:0000256" key="2">
    <source>
        <dbReference type="ARBA" id="ARBA00022857"/>
    </source>
</evidence>
<dbReference type="GeneID" id="101888765"/>
<dbReference type="EnsemblMetazoa" id="MDOA000116-RA">
    <property type="protein sequence ID" value="MDOA000116-PA"/>
    <property type="gene ID" value="MDOA000116"/>
</dbReference>
<organism evidence="6">
    <name type="scientific">Musca domestica</name>
    <name type="common">House fly</name>
    <dbReference type="NCBI Taxonomy" id="7370"/>
    <lineage>
        <taxon>Eukaryota</taxon>
        <taxon>Metazoa</taxon>
        <taxon>Ecdysozoa</taxon>
        <taxon>Arthropoda</taxon>
        <taxon>Hexapoda</taxon>
        <taxon>Insecta</taxon>
        <taxon>Pterygota</taxon>
        <taxon>Neoptera</taxon>
        <taxon>Endopterygota</taxon>
        <taxon>Diptera</taxon>
        <taxon>Brachycera</taxon>
        <taxon>Muscomorpha</taxon>
        <taxon>Muscoidea</taxon>
        <taxon>Muscidae</taxon>
        <taxon>Musca</taxon>
    </lineage>
</organism>
<dbReference type="KEGG" id="mde:101888765"/>
<reference evidence="6" key="1">
    <citation type="submission" date="2020-05" db="UniProtKB">
        <authorList>
            <consortium name="EnsemblMetazoa"/>
        </authorList>
    </citation>
    <scope>IDENTIFICATION</scope>
    <source>
        <strain evidence="6">Aabys</strain>
    </source>
</reference>
<dbReference type="InterPro" id="IPR002347">
    <property type="entry name" value="SDR_fam"/>
</dbReference>
<dbReference type="InterPro" id="IPR036291">
    <property type="entry name" value="NAD(P)-bd_dom_sf"/>
</dbReference>
<keyword evidence="3" id="KW-0560">Oxidoreductase</keyword>
<dbReference type="VEuPathDB" id="VectorBase:MDOMA2_006971"/>
<evidence type="ECO:0000256" key="1">
    <source>
        <dbReference type="ARBA" id="ARBA00004173"/>
    </source>
</evidence>
<sequence length="328" mass="37852">MIILTFFAFVGIWTCLAKLYYCLKTPMLLWYHKYLRKAEPLTERFGKWAAITGSTDGIGKEYALQLARRGFNVVLIARNEEKLQNVAKEIENNFGVEVMTIQVDFSHGPEIYPKLFEELSKKPIGLLVNNVGIYTDKPNLMWSYPNKLIWDMIYVNMAAATEMSLHFVRVWQADGTRGCIVNISSCLESHPTPYGGIYSATKAYMRNFTTTLQHEVRHLGITVQLLSPFFVSTKLLDFSTWLRRGNIFIPSCDVYVRHAIRTLSKVDATTGYFWHSIHDMLFRLVPYQHRPKVMAFFGKCFIDDFTEINAQLNNEKVVNAKNDNSQTR</sequence>
<dbReference type="eggNOG" id="KOG1014">
    <property type="taxonomic scope" value="Eukaryota"/>
</dbReference>
<dbReference type="PANTHER" id="PTHR44889">
    <property type="entry name" value="INACTIVE HYDROXYSTEROID DEHYDROGENASE-LIKE PROTEIN 1"/>
    <property type="match status" value="1"/>
</dbReference>
<gene>
    <name evidence="6" type="primary">101888765</name>
    <name evidence="8" type="synonym">LOC101888765</name>
</gene>
<evidence type="ECO:0000313" key="8">
    <source>
        <dbReference type="RefSeq" id="XP_005182155.2"/>
    </source>
</evidence>
<dbReference type="GO" id="GO:0005739">
    <property type="term" value="C:mitochondrion"/>
    <property type="evidence" value="ECO:0007669"/>
    <property type="project" value="UniProtKB-SubCell"/>
</dbReference>
<proteinExistence type="inferred from homology"/>
<accession>A0A1I8M0U9</accession>